<dbReference type="Gene3D" id="3.20.20.80">
    <property type="entry name" value="Glycosidases"/>
    <property type="match status" value="1"/>
</dbReference>
<sequence>MRIKIRGTEDRTGGLQIQPIRDILEERGHETAKDGMEGDLCIHFTRTDEKGYSVAKAGRDVYISWHTRPEAFRALGKALEHAGKEKWREENKGTQGNTGLMFDCSRNGVLKVEAVKEMIRQAALMGLNWLLLYTEDTYEVEGYPCFGALRGRYTKEEIRECDAYAAQFGIEMIPCIQTLAHLRTALRWPAMEKYRDDADILLAEEERTYRLIDAMLASVKDMYRSKRIHLGMDEAFYLGYGNYRRIHGEVKQGELIRRHLDRVMEICEKYGLEPMIWSDMFFVTPGGGDYYNVPADYEWPDSEKPDRRVTLVYWDYEGHDEDRYTRMATLHKKLTDQVCFAGGAWIWNGLAPNYAQAMDATKKAFLGLEDTGVTDSFCTLWLDNGAETPMRAGLPMAAFYSRCAYGESTDPEEMESWFKMLCGESYQDMLLFDRLDHIPGTGVYNEGFANPSKQIFYQDPLTGVFDGQYAGTGLDVYYAETAKLLKKAQKRAGKLEKMFRYYRLLASIDAGKCELGVKIRSAYLSGDRDTLARIADKEMPDLRKKVQKMHTLREQMWQEEFKPNGYEVMDVRMAGVETRLKSARRRILDYLDGKIPSLPELEEERLPYFTNEEGKNASGKCNLWENIVSAANICGV</sequence>
<dbReference type="Pfam" id="PF00728">
    <property type="entry name" value="Glyco_hydro_20"/>
    <property type="match status" value="1"/>
</dbReference>
<dbReference type="InterPro" id="IPR015883">
    <property type="entry name" value="Glyco_hydro_20_cat"/>
</dbReference>
<dbReference type="SUPFAM" id="SSF51445">
    <property type="entry name" value="(Trans)glycosidases"/>
    <property type="match status" value="1"/>
</dbReference>
<dbReference type="PANTHER" id="PTHR21040:SF8">
    <property type="entry name" value="BCDNA.GH04120"/>
    <property type="match status" value="1"/>
</dbReference>
<proteinExistence type="inferred from homology"/>
<dbReference type="InterPro" id="IPR041063">
    <property type="entry name" value="Glyco_H_20C_C"/>
</dbReference>
<comment type="caution">
    <text evidence="5">The sequence shown here is derived from an EMBL/GenBank/DDBJ whole genome shotgun (WGS) entry which is preliminary data.</text>
</comment>
<comment type="similarity">
    <text evidence="1">Belongs to the glycosyl hydrolase 20 family.</text>
</comment>
<dbReference type="CDD" id="cd06565">
    <property type="entry name" value="GH20_GcnA-like"/>
    <property type="match status" value="1"/>
</dbReference>
<dbReference type="InterPro" id="IPR038901">
    <property type="entry name" value="HEXDC-like"/>
</dbReference>
<evidence type="ECO:0000256" key="2">
    <source>
        <dbReference type="ARBA" id="ARBA00022801"/>
    </source>
</evidence>
<evidence type="ECO:0000259" key="3">
    <source>
        <dbReference type="Pfam" id="PF00728"/>
    </source>
</evidence>
<dbReference type="PANTHER" id="PTHR21040">
    <property type="entry name" value="BCDNA.GH04120"/>
    <property type="match status" value="1"/>
</dbReference>
<evidence type="ECO:0000256" key="1">
    <source>
        <dbReference type="ARBA" id="ARBA00006285"/>
    </source>
</evidence>
<reference evidence="5 6" key="1">
    <citation type="submission" date="2020-10" db="EMBL/GenBank/DDBJ databases">
        <title>ChiBAC.</title>
        <authorList>
            <person name="Zenner C."/>
            <person name="Hitch T.C.A."/>
            <person name="Clavel T."/>
        </authorList>
    </citation>
    <scope>NUCLEOTIDE SEQUENCE [LARGE SCALE GENOMIC DNA]</scope>
    <source>
        <strain evidence="5 6">DSM 108991</strain>
    </source>
</reference>
<keyword evidence="2" id="KW-0378">Hydrolase</keyword>
<dbReference type="Gene3D" id="1.20.120.670">
    <property type="entry name" value="N-acetyl-b-d-glucoasminidase"/>
    <property type="match status" value="1"/>
</dbReference>
<dbReference type="InterPro" id="IPR017853">
    <property type="entry name" value="GH"/>
</dbReference>
<feature type="domain" description="Glycoside Hydrolase 20C C-terminal" evidence="4">
    <location>
        <begin position="428"/>
        <end position="615"/>
    </location>
</feature>
<feature type="domain" description="Glycoside hydrolase family 20 catalytic" evidence="3">
    <location>
        <begin position="99"/>
        <end position="281"/>
    </location>
</feature>
<name>A0ABR9RLC0_9FIRM</name>
<dbReference type="Proteomes" id="UP000758652">
    <property type="component" value="Unassembled WGS sequence"/>
</dbReference>
<evidence type="ECO:0000259" key="4">
    <source>
        <dbReference type="Pfam" id="PF18088"/>
    </source>
</evidence>
<protein>
    <submittedName>
        <fullName evidence="5">Beta-N-acetylhexosaminidase</fullName>
    </submittedName>
</protein>
<evidence type="ECO:0000313" key="6">
    <source>
        <dbReference type="Proteomes" id="UP000758652"/>
    </source>
</evidence>
<dbReference type="EMBL" id="JADCKL010000009">
    <property type="protein sequence ID" value="MBE5063748.1"/>
    <property type="molecule type" value="Genomic_DNA"/>
</dbReference>
<dbReference type="Pfam" id="PF18088">
    <property type="entry name" value="Glyco_H_20C_C"/>
    <property type="match status" value="1"/>
</dbReference>
<dbReference type="RefSeq" id="WP_226395198.1">
    <property type="nucleotide sequence ID" value="NZ_JADCKL010000009.1"/>
</dbReference>
<gene>
    <name evidence="5" type="ORF">INF30_10810</name>
</gene>
<keyword evidence="6" id="KW-1185">Reference proteome</keyword>
<organism evidence="5 6">
    <name type="scientific">Claveliimonas monacensis</name>
    <dbReference type="NCBI Taxonomy" id="2779351"/>
    <lineage>
        <taxon>Bacteria</taxon>
        <taxon>Bacillati</taxon>
        <taxon>Bacillota</taxon>
        <taxon>Clostridia</taxon>
        <taxon>Lachnospirales</taxon>
        <taxon>Lachnospiraceae</taxon>
        <taxon>Claveliimonas</taxon>
    </lineage>
</organism>
<accession>A0ABR9RLC0</accession>
<evidence type="ECO:0000313" key="5">
    <source>
        <dbReference type="EMBL" id="MBE5063748.1"/>
    </source>
</evidence>